<proteinExistence type="predicted"/>
<gene>
    <name evidence="1" type="ORF">THRCLA_03550</name>
</gene>
<evidence type="ECO:0000313" key="1">
    <source>
        <dbReference type="EMBL" id="OQS04202.1"/>
    </source>
</evidence>
<dbReference type="EMBL" id="JNBS01000663">
    <property type="protein sequence ID" value="OQS04202.1"/>
    <property type="molecule type" value="Genomic_DNA"/>
</dbReference>
<comment type="caution">
    <text evidence="1">The sequence shown here is derived from an EMBL/GenBank/DDBJ whole genome shotgun (WGS) entry which is preliminary data.</text>
</comment>
<accession>A0A1W0A1P9</accession>
<evidence type="ECO:0000313" key="2">
    <source>
        <dbReference type="Proteomes" id="UP000243217"/>
    </source>
</evidence>
<sequence length="350" mass="40262">MNEFDICAPSAPLLKLYPPLSPPNGQPKVDLGGAMLRKAKQLALFENLNDDMFVYKSPTTKMRFIDTLRYHKPTETERLLYNLPSSMERLFLHLLNDVLAICGARKGVRFNGQQIRQVRSITTELIAIYDALNTMFQALTPAINRYKINDQNVPKNGSENAIKDEAMAFHTKANEYISTFVRLRKVVESMPRQALDSPSLSLQNDECDSEFESKVKAPFPNFLFVLIQKYRRERCDLPSSFLDTKSTLPSHPWWPTDSHPPLDSLARFSIFLASCLVYKLPIFKEELESFAILLQILKCQHEADANTLEIILQVPERSLRSLIYEFLCTVRELHAIPKHAELFVKKQKRQ</sequence>
<protein>
    <submittedName>
        <fullName evidence="1">Uncharacterized protein</fullName>
    </submittedName>
</protein>
<organism evidence="1 2">
    <name type="scientific">Thraustotheca clavata</name>
    <dbReference type="NCBI Taxonomy" id="74557"/>
    <lineage>
        <taxon>Eukaryota</taxon>
        <taxon>Sar</taxon>
        <taxon>Stramenopiles</taxon>
        <taxon>Oomycota</taxon>
        <taxon>Saprolegniomycetes</taxon>
        <taxon>Saprolegniales</taxon>
        <taxon>Achlyaceae</taxon>
        <taxon>Thraustotheca</taxon>
    </lineage>
</organism>
<dbReference type="Proteomes" id="UP000243217">
    <property type="component" value="Unassembled WGS sequence"/>
</dbReference>
<name>A0A1W0A1P9_9STRA</name>
<dbReference type="AlphaFoldDB" id="A0A1W0A1P9"/>
<reference evidence="1 2" key="1">
    <citation type="journal article" date="2014" name="Genome Biol. Evol.">
        <title>The secreted proteins of Achlya hypogyna and Thraustotheca clavata identify the ancestral oomycete secretome and reveal gene acquisitions by horizontal gene transfer.</title>
        <authorList>
            <person name="Misner I."/>
            <person name="Blouin N."/>
            <person name="Leonard G."/>
            <person name="Richards T.A."/>
            <person name="Lane C.E."/>
        </authorList>
    </citation>
    <scope>NUCLEOTIDE SEQUENCE [LARGE SCALE GENOMIC DNA]</scope>
    <source>
        <strain evidence="1 2">ATCC 34112</strain>
    </source>
</reference>
<dbReference type="OrthoDB" id="155883at2759"/>
<keyword evidence="2" id="KW-1185">Reference proteome</keyword>